<keyword evidence="4 5" id="KW-1015">Disulfide bond</keyword>
<keyword evidence="3" id="KW-0677">Repeat</keyword>
<proteinExistence type="predicted"/>
<dbReference type="InterPro" id="IPR000436">
    <property type="entry name" value="Sushi_SCR_CCP_dom"/>
</dbReference>
<accession>A0A7L2RB32</accession>
<keyword evidence="9" id="KW-1185">Reference proteome</keyword>
<dbReference type="CDD" id="cd00033">
    <property type="entry name" value="CCP"/>
    <property type="match status" value="6"/>
</dbReference>
<keyword evidence="6" id="KW-0472">Membrane</keyword>
<evidence type="ECO:0000256" key="1">
    <source>
        <dbReference type="ARBA" id="ARBA00022659"/>
    </source>
</evidence>
<feature type="domain" description="Sushi" evidence="7">
    <location>
        <begin position="1"/>
        <end position="63"/>
    </location>
</feature>
<evidence type="ECO:0000313" key="8">
    <source>
        <dbReference type="EMBL" id="NXS06422.1"/>
    </source>
</evidence>
<feature type="domain" description="Sushi" evidence="7">
    <location>
        <begin position="64"/>
        <end position="124"/>
    </location>
</feature>
<dbReference type="SMART" id="SM00032">
    <property type="entry name" value="CCP"/>
    <property type="match status" value="6"/>
</dbReference>
<name>A0A7L2RB32_9PASS</name>
<reference evidence="8 9" key="1">
    <citation type="submission" date="2019-09" db="EMBL/GenBank/DDBJ databases">
        <title>Bird 10,000 Genomes (B10K) Project - Family phase.</title>
        <authorList>
            <person name="Zhang G."/>
        </authorList>
    </citation>
    <scope>NUCLEOTIDE SEQUENCE [LARGE SCALE GENOMIC DNA]</scope>
    <source>
        <strain evidence="8">B10K-DU-002-79</strain>
    </source>
</reference>
<dbReference type="Proteomes" id="UP000560066">
    <property type="component" value="Unassembled WGS sequence"/>
</dbReference>
<comment type="caution">
    <text evidence="8">The sequence shown here is derived from an EMBL/GenBank/DDBJ whole genome shotgun (WGS) entry which is preliminary data.</text>
</comment>
<comment type="caution">
    <text evidence="5">Lacks conserved residue(s) required for the propagation of feature annotation.</text>
</comment>
<feature type="non-terminal residue" evidence="8">
    <location>
        <position position="420"/>
    </location>
</feature>
<keyword evidence="6" id="KW-1133">Transmembrane helix</keyword>
<dbReference type="PROSITE" id="PS50923">
    <property type="entry name" value="SUSHI"/>
    <property type="match status" value="6"/>
</dbReference>
<evidence type="ECO:0000256" key="4">
    <source>
        <dbReference type="ARBA" id="ARBA00023157"/>
    </source>
</evidence>
<keyword evidence="2" id="KW-0732">Signal</keyword>
<keyword evidence="1 5" id="KW-0768">Sushi</keyword>
<feature type="disulfide bond" evidence="5">
    <location>
        <begin position="224"/>
        <end position="251"/>
    </location>
</feature>
<evidence type="ECO:0000259" key="7">
    <source>
        <dbReference type="PROSITE" id="PS50923"/>
    </source>
</evidence>
<protein>
    <submittedName>
        <fullName evidence="8">C4BPA protein</fullName>
    </submittedName>
</protein>
<evidence type="ECO:0000313" key="9">
    <source>
        <dbReference type="Proteomes" id="UP000560066"/>
    </source>
</evidence>
<feature type="domain" description="Sushi" evidence="7">
    <location>
        <begin position="257"/>
        <end position="319"/>
    </location>
</feature>
<sequence length="420" mass="46160">CGPPPRLHYAELQEEFREPKSFAVGSRVSFVCRPGYMRIPGKSPTLTCGPDLEWAPKEQFCTERSCKYPEQPEHGFVDVPNRKLGSDATFSCEKGYRLIGSQSISCVIRNEGVDWNKEPPFCEIIPCEEPPSITNGRHTEAANYVYQVAVRYSCEDVPRGTVPFSLIGSDTIFCTDDGHSNGVWSAAPPECRVVKCENPKIENAKKISGFGPSYIYKDSVQFECNPGYFMEGAEIITCDENNNWSPPVPTCKRITADMCQAPEISNGVMIPNKPVYGQGESVQIQCNAHCSFPDGTEKMTVTCQGQGTWSSLQNCACDSGSTPAISSGSTPVIGYGRVVKGQKLSYSVGDRISIECYAGYTLHGEAQIEYIGQNQWAPAVPTCHLSNFSFSFLLLPKVLVAVVVLLAAFWAYKKFFSQNG</sequence>
<dbReference type="Gene3D" id="2.10.70.10">
    <property type="entry name" value="Complement Module, domain 1"/>
    <property type="match status" value="6"/>
</dbReference>
<dbReference type="OrthoDB" id="6480633at2759"/>
<feature type="disulfide bond" evidence="5">
    <location>
        <begin position="356"/>
        <end position="383"/>
    </location>
</feature>
<evidence type="ECO:0000256" key="6">
    <source>
        <dbReference type="SAM" id="Phobius"/>
    </source>
</evidence>
<dbReference type="InterPro" id="IPR035976">
    <property type="entry name" value="Sushi/SCR/CCP_sf"/>
</dbReference>
<evidence type="ECO:0000256" key="5">
    <source>
        <dbReference type="PROSITE-ProRule" id="PRU00302"/>
    </source>
</evidence>
<dbReference type="PANTHER" id="PTHR45656:SF4">
    <property type="entry name" value="PROTEIN CBR-CLEC-78"/>
    <property type="match status" value="1"/>
</dbReference>
<dbReference type="AlphaFoldDB" id="A0A7L2RB32"/>
<feature type="transmembrane region" description="Helical" evidence="6">
    <location>
        <begin position="388"/>
        <end position="412"/>
    </location>
</feature>
<feature type="domain" description="Sushi" evidence="7">
    <location>
        <begin position="125"/>
        <end position="193"/>
    </location>
</feature>
<dbReference type="PANTHER" id="PTHR45656">
    <property type="entry name" value="PROTEIN CBR-CLEC-78"/>
    <property type="match status" value="1"/>
</dbReference>
<dbReference type="InterPro" id="IPR051277">
    <property type="entry name" value="SEZ6_CSMD_C4BPB_Regulators"/>
</dbReference>
<feature type="domain" description="Sushi" evidence="7">
    <location>
        <begin position="325"/>
        <end position="385"/>
    </location>
</feature>
<dbReference type="FunFam" id="2.10.70.10:FF:000014">
    <property type="entry name" value="Membrane cofactor protein"/>
    <property type="match status" value="1"/>
</dbReference>
<dbReference type="EMBL" id="VYZS01004079">
    <property type="protein sequence ID" value="NXS06422.1"/>
    <property type="molecule type" value="Genomic_DNA"/>
</dbReference>
<organism evidence="8 9">
    <name type="scientific">Neodrepanis coruscans</name>
    <name type="common">wattled asity</name>
    <dbReference type="NCBI Taxonomy" id="254563"/>
    <lineage>
        <taxon>Eukaryota</taxon>
        <taxon>Metazoa</taxon>
        <taxon>Chordata</taxon>
        <taxon>Craniata</taxon>
        <taxon>Vertebrata</taxon>
        <taxon>Euteleostomi</taxon>
        <taxon>Archelosauria</taxon>
        <taxon>Archosauria</taxon>
        <taxon>Dinosauria</taxon>
        <taxon>Saurischia</taxon>
        <taxon>Theropoda</taxon>
        <taxon>Coelurosauria</taxon>
        <taxon>Aves</taxon>
        <taxon>Neognathae</taxon>
        <taxon>Neoaves</taxon>
        <taxon>Telluraves</taxon>
        <taxon>Australaves</taxon>
        <taxon>Passeriformes</taxon>
        <taxon>Philepittidae</taxon>
        <taxon>Neodrepanis</taxon>
    </lineage>
</organism>
<evidence type="ECO:0000256" key="3">
    <source>
        <dbReference type="ARBA" id="ARBA00022737"/>
    </source>
</evidence>
<dbReference type="Pfam" id="PF00084">
    <property type="entry name" value="Sushi"/>
    <property type="match status" value="6"/>
</dbReference>
<gene>
    <name evidence="8" type="primary">C4bpa</name>
    <name evidence="8" type="ORF">NEOCOR_R03153</name>
</gene>
<dbReference type="SUPFAM" id="SSF57535">
    <property type="entry name" value="Complement control module/SCR domain"/>
    <property type="match status" value="6"/>
</dbReference>
<keyword evidence="6" id="KW-0812">Transmembrane</keyword>
<feature type="domain" description="Sushi" evidence="7">
    <location>
        <begin position="194"/>
        <end position="253"/>
    </location>
</feature>
<feature type="non-terminal residue" evidence="8">
    <location>
        <position position="1"/>
    </location>
</feature>
<evidence type="ECO:0000256" key="2">
    <source>
        <dbReference type="ARBA" id="ARBA00022729"/>
    </source>
</evidence>